<comment type="caution">
    <text evidence="11">The sequence shown here is derived from an EMBL/GenBank/DDBJ whole genome shotgun (WGS) entry which is preliminary data.</text>
</comment>
<comment type="similarity">
    <text evidence="9">Belongs to the MntA antitoxin family.</text>
</comment>
<proteinExistence type="inferred from homology"/>
<evidence type="ECO:0000256" key="4">
    <source>
        <dbReference type="ARBA" id="ARBA00022695"/>
    </source>
</evidence>
<protein>
    <recommendedName>
        <fullName evidence="10">Polymerase nucleotidyl transferase domain-containing protein</fullName>
    </recommendedName>
</protein>
<dbReference type="OrthoDB" id="559450at2"/>
<dbReference type="GO" id="GO:0016779">
    <property type="term" value="F:nucleotidyltransferase activity"/>
    <property type="evidence" value="ECO:0007669"/>
    <property type="project" value="UniProtKB-KW"/>
</dbReference>
<dbReference type="GO" id="GO:0005524">
    <property type="term" value="F:ATP binding"/>
    <property type="evidence" value="ECO:0007669"/>
    <property type="project" value="UniProtKB-KW"/>
</dbReference>
<keyword evidence="3" id="KW-0808">Transferase</keyword>
<evidence type="ECO:0000256" key="1">
    <source>
        <dbReference type="ARBA" id="ARBA00001946"/>
    </source>
</evidence>
<evidence type="ECO:0000256" key="7">
    <source>
        <dbReference type="ARBA" id="ARBA00022840"/>
    </source>
</evidence>
<dbReference type="Pfam" id="PF01909">
    <property type="entry name" value="NTP_transf_2"/>
    <property type="match status" value="1"/>
</dbReference>
<dbReference type="PANTHER" id="PTHR33571">
    <property type="entry name" value="SSL8005 PROTEIN"/>
    <property type="match status" value="1"/>
</dbReference>
<reference evidence="11 12" key="1">
    <citation type="journal article" date="2014" name="Nature">
        <title>Sequential evolution of bacterial morphology by co-option of a developmental regulator.</title>
        <authorList>
            <person name="Jiang C."/>
            <person name="Brown P.J."/>
            <person name="Ducret A."/>
            <person name="Brun Y.V."/>
        </authorList>
    </citation>
    <scope>NUCLEOTIDE SEQUENCE [LARGE SCALE GENOMIC DNA]</scope>
    <source>
        <strain evidence="11 12">DSM 16100</strain>
    </source>
</reference>
<evidence type="ECO:0000256" key="9">
    <source>
        <dbReference type="ARBA" id="ARBA00038276"/>
    </source>
</evidence>
<dbReference type="AlphaFoldDB" id="V4RRL6"/>
<evidence type="ECO:0000256" key="2">
    <source>
        <dbReference type="ARBA" id="ARBA00022649"/>
    </source>
</evidence>
<keyword evidence="5" id="KW-0479">Metal-binding</keyword>
<evidence type="ECO:0000259" key="10">
    <source>
        <dbReference type="Pfam" id="PF01909"/>
    </source>
</evidence>
<evidence type="ECO:0000313" key="11">
    <source>
        <dbReference type="EMBL" id="ESQ93838.1"/>
    </source>
</evidence>
<keyword evidence="6" id="KW-0547">Nucleotide-binding</keyword>
<accession>V4RRL6</accession>
<dbReference type="EMBL" id="AWGB01000006">
    <property type="protein sequence ID" value="ESQ93838.1"/>
    <property type="molecule type" value="Genomic_DNA"/>
</dbReference>
<dbReference type="Proteomes" id="UP000017837">
    <property type="component" value="Unassembled WGS sequence"/>
</dbReference>
<dbReference type="PANTHER" id="PTHR33571:SF14">
    <property type="entry name" value="PROTEIN ADENYLYLTRANSFERASE MJ0435-RELATED"/>
    <property type="match status" value="1"/>
</dbReference>
<evidence type="ECO:0000256" key="6">
    <source>
        <dbReference type="ARBA" id="ARBA00022741"/>
    </source>
</evidence>
<keyword evidence="2" id="KW-1277">Toxin-antitoxin system</keyword>
<dbReference type="InterPro" id="IPR043519">
    <property type="entry name" value="NT_sf"/>
</dbReference>
<feature type="domain" description="Polymerase nucleotidyl transferase" evidence="10">
    <location>
        <begin position="12"/>
        <end position="96"/>
    </location>
</feature>
<keyword evidence="8" id="KW-0460">Magnesium</keyword>
<dbReference type="PATRIC" id="fig|1121022.4.peg.771"/>
<dbReference type="Gene3D" id="3.30.460.10">
    <property type="entry name" value="Beta Polymerase, domain 2"/>
    <property type="match status" value="1"/>
</dbReference>
<organism evidence="11 12">
    <name type="scientific">Asticcacaulis benevestitus DSM 16100 = ATCC BAA-896</name>
    <dbReference type="NCBI Taxonomy" id="1121022"/>
    <lineage>
        <taxon>Bacteria</taxon>
        <taxon>Pseudomonadati</taxon>
        <taxon>Pseudomonadota</taxon>
        <taxon>Alphaproteobacteria</taxon>
        <taxon>Caulobacterales</taxon>
        <taxon>Caulobacteraceae</taxon>
        <taxon>Asticcacaulis</taxon>
    </lineage>
</organism>
<keyword evidence="12" id="KW-1185">Reference proteome</keyword>
<dbReference type="InterPro" id="IPR052038">
    <property type="entry name" value="Type-VII_TA_antitoxin"/>
</dbReference>
<keyword evidence="4" id="KW-0548">Nucleotidyltransferase</keyword>
<evidence type="ECO:0000313" key="12">
    <source>
        <dbReference type="Proteomes" id="UP000017837"/>
    </source>
</evidence>
<evidence type="ECO:0000256" key="5">
    <source>
        <dbReference type="ARBA" id="ARBA00022723"/>
    </source>
</evidence>
<evidence type="ECO:0000256" key="8">
    <source>
        <dbReference type="ARBA" id="ARBA00022842"/>
    </source>
</evidence>
<gene>
    <name evidence="11" type="ORF">ABENE_03905</name>
</gene>
<evidence type="ECO:0000256" key="3">
    <source>
        <dbReference type="ARBA" id="ARBA00022679"/>
    </source>
</evidence>
<dbReference type="eggNOG" id="COG1669">
    <property type="taxonomic scope" value="Bacteria"/>
</dbReference>
<keyword evidence="7" id="KW-0067">ATP-binding</keyword>
<dbReference type="GO" id="GO:0046872">
    <property type="term" value="F:metal ion binding"/>
    <property type="evidence" value="ECO:0007669"/>
    <property type="project" value="UniProtKB-KW"/>
</dbReference>
<sequence length="98" mass="10743">MKREDVLAILTRHKSDLKSLGVSRAALFGSVARGTETGDSDIDILIDIDKDLDIGVFEYVGIVQFIESLFTQTVDVANRDGLKAGIRPAIEQEAIYAF</sequence>
<dbReference type="STRING" id="1121022.GCA_000376105_00087"/>
<dbReference type="InterPro" id="IPR002934">
    <property type="entry name" value="Polymerase_NTP_transf_dom"/>
</dbReference>
<dbReference type="SUPFAM" id="SSF81301">
    <property type="entry name" value="Nucleotidyltransferase"/>
    <property type="match status" value="1"/>
</dbReference>
<dbReference type="RefSeq" id="WP_018079774.1">
    <property type="nucleotide sequence ID" value="NZ_AQWM01000001.1"/>
</dbReference>
<comment type="cofactor">
    <cofactor evidence="1">
        <name>Mg(2+)</name>
        <dbReference type="ChEBI" id="CHEBI:18420"/>
    </cofactor>
</comment>
<name>V4RRL6_9CAUL</name>